<feature type="compositionally biased region" description="Low complexity" evidence="16">
    <location>
        <begin position="102"/>
        <end position="113"/>
    </location>
</feature>
<dbReference type="GO" id="GO:0000723">
    <property type="term" value="P:telomere maintenance"/>
    <property type="evidence" value="ECO:0007669"/>
    <property type="project" value="InterPro"/>
</dbReference>
<dbReference type="EC" id="5.6.2.3" evidence="15"/>
<dbReference type="InterPro" id="IPR027417">
    <property type="entry name" value="P-loop_NTPase"/>
</dbReference>
<evidence type="ECO:0000256" key="10">
    <source>
        <dbReference type="ARBA" id="ARBA00023172"/>
    </source>
</evidence>
<comment type="cofactor">
    <cofactor evidence="1 15">
        <name>Mg(2+)</name>
        <dbReference type="ChEBI" id="CHEBI:18420"/>
    </cofactor>
</comment>
<comment type="function">
    <text evidence="15">DNA-dependent ATPase and 5'-3' DNA helicase required for the maintenance of both mitochondrial and nuclear genome stability.</text>
</comment>
<keyword evidence="9 15" id="KW-0496">Mitochondrion</keyword>
<evidence type="ECO:0000256" key="11">
    <source>
        <dbReference type="ARBA" id="ARBA00023204"/>
    </source>
</evidence>
<dbReference type="InterPro" id="IPR051055">
    <property type="entry name" value="PIF1_helicase"/>
</dbReference>
<dbReference type="EMBL" id="JAEUBG010004033">
    <property type="protein sequence ID" value="KAH3682032.1"/>
    <property type="molecule type" value="Genomic_DNA"/>
</dbReference>
<evidence type="ECO:0000256" key="7">
    <source>
        <dbReference type="ARBA" id="ARBA00022840"/>
    </source>
</evidence>
<accession>A0A9P8Q2R3</accession>
<sequence>MHTTLKNRTLPIRIPLRDYSQLRHQTAILSKIPIIPRLYTSNKKQLLLALRRNFASLPPSVLQLKANPTQVQMSKPVLMDRSFLDVFNDSWEGDDSDQMEPTTTTTTGAAATGKINHQHKQLPPKPATIHLNQQSPTRSISLSSPLKPENQELIDGIDFDESFSSDDDTNTTKILDSKKIDPLRGEKRQQILADIFDDSLSSEDEAVQRGADLKRAKTETPSSSSSFSKQEIHQKTRETTETNVQEQRQEDDPFGDDDDDFKEIFSRPLMRNPSPYKSTASTIATATVMTTAASATSLLPSNPFQAASPAHSVSHRNFSSKSPIRNPTGKRSTSPERKPVNAESLDSPSKIPDFIDLTLDSQDEDATPSPLPKKPLYPEFIQALPRIPLPSLTHADSSISINAPESSSPAHHRTATTGARVQLGAKALYPDMSGFTELPPLPPLPDTSTNYFDNMVRTSTNLEDFLPPQDLQQNALFVTSASDVPNPPDYLNEFSIKESNKKSTANVNREMLFMTQKPTIASALKMDTKEKEEVQKKLILEPLEHKVVKPIVLSQEQQNVIELILKGSSVFYTGSAGTGKSILLRALITRLRQKYAGSPGAIGVCASTGLAACNISGLTLHSYTGVGLATEDVDALVKKIKRSKKHSERWRNLKVLVIDEISMIDGKLFDKLDEIACRIRRNDEPWGGVQVVCCGDFFQLPPVSKEHEAPAMFCFESEAWKRTIKHTIVLKTVFRQKGDLEFIDMLNEMRLGKVSPESEKKFRALERPLPFDDVETAELFSTRAEVEKANNLRLRNLRTEEMIYNSIDGGAMPSGPTRETLLANMIAPRKLTLKKGAQVMMLKNLDENLVNGSLGKVIDFIDKDTYMTYQKVLVDSDHGLDFLQEEIEKNNLLNESLGLPPRVGANQEVNVLEDTVFDFLLDAKSEDPVIQEEIYQKKLLMKKLNESSRGSKLPLVKFLTPDGQTRCVLVVPETWTVDDDKQQPLVSRLQLPLMLAWAISIHKSQGQTMPRVKVNLRRVFEKGQVYVAISRAVSRDGLQVLNFDPYKVLAHEKVTEFYKALSSIDQINKDHIAAMEVKANTSDPGIFNAGLTRQGIARDNSKRMKPRENTVAANGHDVIKARERPSTTFQRRSATTPRPSIGKSKARPASHIQEQTKRHLSTTSSKTSKSKPLRFADIIDLEAEECNDNTSMEDVSNSITENTINVDEEEDNSTLDQDEESLSFVDHDSEYSRGNGDSSYRDDRR</sequence>
<keyword evidence="5 15" id="KW-0378">Hydrolase</keyword>
<keyword evidence="3 15" id="KW-0547">Nucleotide-binding</keyword>
<feature type="region of interest" description="Disordered" evidence="16">
    <location>
        <begin position="1120"/>
        <end position="1171"/>
    </location>
</feature>
<evidence type="ECO:0000256" key="5">
    <source>
        <dbReference type="ARBA" id="ARBA00022801"/>
    </source>
</evidence>
<evidence type="ECO:0000256" key="1">
    <source>
        <dbReference type="ARBA" id="ARBA00001946"/>
    </source>
</evidence>
<evidence type="ECO:0000313" key="19">
    <source>
        <dbReference type="Proteomes" id="UP000774326"/>
    </source>
</evidence>
<keyword evidence="13 15" id="KW-0539">Nucleus</keyword>
<comment type="caution">
    <text evidence="18">The sequence shown here is derived from an EMBL/GenBank/DDBJ whole genome shotgun (WGS) entry which is preliminary data.</text>
</comment>
<evidence type="ECO:0000256" key="16">
    <source>
        <dbReference type="SAM" id="MobiDB-lite"/>
    </source>
</evidence>
<feature type="region of interest" description="Disordered" evidence="16">
    <location>
        <begin position="201"/>
        <end position="278"/>
    </location>
</feature>
<dbReference type="Pfam" id="PF21530">
    <property type="entry name" value="Pif1_2B_dom"/>
    <property type="match status" value="1"/>
</dbReference>
<dbReference type="GO" id="GO:0005739">
    <property type="term" value="C:mitochondrion"/>
    <property type="evidence" value="ECO:0007669"/>
    <property type="project" value="UniProtKB-SubCell"/>
</dbReference>
<dbReference type="AlphaFoldDB" id="A0A9P8Q2R3"/>
<dbReference type="HAMAP" id="MF_03176">
    <property type="entry name" value="PIF1"/>
    <property type="match status" value="1"/>
</dbReference>
<feature type="DNA-binding region" evidence="15">
    <location>
        <begin position="1024"/>
        <end position="1043"/>
    </location>
</feature>
<comment type="subcellular location">
    <subcellularLocation>
        <location evidence="2">Nucleus</location>
        <location evidence="2">Nucleolus</location>
    </subcellularLocation>
    <subcellularLocation>
        <location evidence="15">Nucleus</location>
    </subcellularLocation>
    <subcellularLocation>
        <location evidence="15">Mitochondrion</location>
    </subcellularLocation>
</comment>
<gene>
    <name evidence="15" type="primary">PIF1</name>
    <name evidence="18" type="ORF">WICPIJ_006997</name>
</gene>
<dbReference type="SMART" id="SM00382">
    <property type="entry name" value="AAA"/>
    <property type="match status" value="1"/>
</dbReference>
<keyword evidence="4 15" id="KW-0227">DNA damage</keyword>
<feature type="compositionally biased region" description="Acidic residues" evidence="16">
    <location>
        <begin position="252"/>
        <end position="261"/>
    </location>
</feature>
<dbReference type="SUPFAM" id="SSF52540">
    <property type="entry name" value="P-loop containing nucleoside triphosphate hydrolases"/>
    <property type="match status" value="2"/>
</dbReference>
<dbReference type="GO" id="GO:0006310">
    <property type="term" value="P:DNA recombination"/>
    <property type="evidence" value="ECO:0007669"/>
    <property type="project" value="UniProtKB-UniRule"/>
</dbReference>
<comment type="similarity">
    <text evidence="15">Belongs to the helicase family. PIF1 subfamily.</text>
</comment>
<feature type="region of interest" description="Disordered" evidence="16">
    <location>
        <begin position="91"/>
        <end position="147"/>
    </location>
</feature>
<evidence type="ECO:0000256" key="2">
    <source>
        <dbReference type="ARBA" id="ARBA00004604"/>
    </source>
</evidence>
<dbReference type="PANTHER" id="PTHR47642">
    <property type="entry name" value="ATP-DEPENDENT DNA HELICASE"/>
    <property type="match status" value="1"/>
</dbReference>
<keyword evidence="7 15" id="KW-0067">ATP-binding</keyword>
<evidence type="ECO:0000256" key="9">
    <source>
        <dbReference type="ARBA" id="ARBA00023128"/>
    </source>
</evidence>
<evidence type="ECO:0000256" key="12">
    <source>
        <dbReference type="ARBA" id="ARBA00023235"/>
    </source>
</evidence>
<feature type="compositionally biased region" description="Acidic residues" evidence="16">
    <location>
        <begin position="1206"/>
        <end position="1221"/>
    </location>
</feature>
<keyword evidence="6 15" id="KW-0347">Helicase</keyword>
<evidence type="ECO:0000256" key="4">
    <source>
        <dbReference type="ARBA" id="ARBA00022763"/>
    </source>
</evidence>
<evidence type="ECO:0000256" key="8">
    <source>
        <dbReference type="ARBA" id="ARBA00023125"/>
    </source>
</evidence>
<dbReference type="GO" id="GO:0005730">
    <property type="term" value="C:nucleolus"/>
    <property type="evidence" value="ECO:0007669"/>
    <property type="project" value="UniProtKB-SubCell"/>
</dbReference>
<evidence type="ECO:0000256" key="15">
    <source>
        <dbReference type="HAMAP-Rule" id="MF_03176"/>
    </source>
</evidence>
<dbReference type="GO" id="GO:0016787">
    <property type="term" value="F:hydrolase activity"/>
    <property type="evidence" value="ECO:0007669"/>
    <property type="project" value="UniProtKB-KW"/>
</dbReference>
<feature type="binding site" evidence="15">
    <location>
        <begin position="574"/>
        <end position="581"/>
    </location>
    <ligand>
        <name>ATP</name>
        <dbReference type="ChEBI" id="CHEBI:30616"/>
    </ligand>
</feature>
<comment type="subunit">
    <text evidence="15">Monomer.</text>
</comment>
<dbReference type="InterPro" id="IPR003593">
    <property type="entry name" value="AAA+_ATPase"/>
</dbReference>
<organism evidence="18 19">
    <name type="scientific">Wickerhamomyces pijperi</name>
    <name type="common">Yeast</name>
    <name type="synonym">Pichia pijperi</name>
    <dbReference type="NCBI Taxonomy" id="599730"/>
    <lineage>
        <taxon>Eukaryota</taxon>
        <taxon>Fungi</taxon>
        <taxon>Dikarya</taxon>
        <taxon>Ascomycota</taxon>
        <taxon>Saccharomycotina</taxon>
        <taxon>Saccharomycetes</taxon>
        <taxon>Phaffomycetales</taxon>
        <taxon>Wickerhamomycetaceae</taxon>
        <taxon>Wickerhamomyces</taxon>
    </lineage>
</organism>
<feature type="region of interest" description="Disordered" evidence="16">
    <location>
        <begin position="305"/>
        <end position="354"/>
    </location>
</feature>
<dbReference type="InterPro" id="IPR048293">
    <property type="entry name" value="PIF1_RRM3_pfh1"/>
</dbReference>
<comment type="catalytic activity">
    <reaction evidence="14 15">
        <text>ATP + H2O = ADP + phosphate + H(+)</text>
        <dbReference type="Rhea" id="RHEA:13065"/>
        <dbReference type="ChEBI" id="CHEBI:15377"/>
        <dbReference type="ChEBI" id="CHEBI:15378"/>
        <dbReference type="ChEBI" id="CHEBI:30616"/>
        <dbReference type="ChEBI" id="CHEBI:43474"/>
        <dbReference type="ChEBI" id="CHEBI:456216"/>
        <dbReference type="EC" id="5.6.2.3"/>
    </reaction>
</comment>
<evidence type="ECO:0000313" key="18">
    <source>
        <dbReference type="EMBL" id="KAH3682032.1"/>
    </source>
</evidence>
<reference evidence="18" key="1">
    <citation type="journal article" date="2021" name="Open Biol.">
        <title>Shared evolutionary footprints suggest mitochondrial oxidative damage underlies multiple complex I losses in fungi.</title>
        <authorList>
            <person name="Schikora-Tamarit M.A."/>
            <person name="Marcet-Houben M."/>
            <person name="Nosek J."/>
            <person name="Gabaldon T."/>
        </authorList>
    </citation>
    <scope>NUCLEOTIDE SEQUENCE</scope>
    <source>
        <strain evidence="18">CBS2887</strain>
    </source>
</reference>
<dbReference type="CDD" id="cd18809">
    <property type="entry name" value="SF1_C_RecD"/>
    <property type="match status" value="1"/>
</dbReference>
<reference evidence="18" key="2">
    <citation type="submission" date="2021-01" db="EMBL/GenBank/DDBJ databases">
        <authorList>
            <person name="Schikora-Tamarit M.A."/>
        </authorList>
    </citation>
    <scope>NUCLEOTIDE SEQUENCE</scope>
    <source>
        <strain evidence="18">CBS2887</strain>
    </source>
</reference>
<proteinExistence type="inferred from homology"/>
<feature type="compositionally biased region" description="Polar residues" evidence="16">
    <location>
        <begin position="1188"/>
        <end position="1205"/>
    </location>
</feature>
<dbReference type="FunFam" id="3.40.50.300:FF:001226">
    <property type="entry name" value="ATP-dependent DNA helicase PIF1"/>
    <property type="match status" value="1"/>
</dbReference>
<dbReference type="GO" id="GO:0043139">
    <property type="term" value="F:5'-3' DNA helicase activity"/>
    <property type="evidence" value="ECO:0007669"/>
    <property type="project" value="UniProtKB-UniRule"/>
</dbReference>
<evidence type="ECO:0000256" key="13">
    <source>
        <dbReference type="ARBA" id="ARBA00023242"/>
    </source>
</evidence>
<feature type="compositionally biased region" description="Polar residues" evidence="16">
    <location>
        <begin position="1126"/>
        <end position="1138"/>
    </location>
</feature>
<keyword evidence="8 15" id="KW-0238">DNA-binding</keyword>
<dbReference type="Proteomes" id="UP000774326">
    <property type="component" value="Unassembled WGS sequence"/>
</dbReference>
<evidence type="ECO:0000259" key="17">
    <source>
        <dbReference type="SMART" id="SM00382"/>
    </source>
</evidence>
<dbReference type="GO" id="GO:0006281">
    <property type="term" value="P:DNA repair"/>
    <property type="evidence" value="ECO:0007669"/>
    <property type="project" value="UniProtKB-UniRule"/>
</dbReference>
<feature type="compositionally biased region" description="Basic and acidic residues" evidence="16">
    <location>
        <begin position="230"/>
        <end position="240"/>
    </location>
</feature>
<dbReference type="OrthoDB" id="432234at2759"/>
<feature type="compositionally biased region" description="Polar residues" evidence="16">
    <location>
        <begin position="130"/>
        <end position="144"/>
    </location>
</feature>
<name>A0A9P8Q2R3_WICPI</name>
<protein>
    <recommendedName>
        <fullName evidence="15">ATP-dependent DNA helicase PIF1</fullName>
        <ecNumber evidence="15">5.6.2.3</ecNumber>
    </recommendedName>
    <alternativeName>
        <fullName evidence="15">DNA 5'-3' helicase PIF1</fullName>
    </alternativeName>
    <alternativeName>
        <fullName evidence="15">DNA repair and recombination helicase PIF1</fullName>
    </alternativeName>
</protein>
<dbReference type="InterPro" id="IPR049163">
    <property type="entry name" value="Pif1-like_2B_dom"/>
</dbReference>
<evidence type="ECO:0000256" key="3">
    <source>
        <dbReference type="ARBA" id="ARBA00022741"/>
    </source>
</evidence>
<keyword evidence="12 15" id="KW-0413">Isomerase</keyword>
<feature type="compositionally biased region" description="Polar residues" evidence="16">
    <location>
        <begin position="315"/>
        <end position="332"/>
    </location>
</feature>
<keyword evidence="11 15" id="KW-0234">DNA repair</keyword>
<evidence type="ECO:0000256" key="6">
    <source>
        <dbReference type="ARBA" id="ARBA00022806"/>
    </source>
</evidence>
<feature type="region of interest" description="Disordered" evidence="16">
    <location>
        <begin position="1186"/>
        <end position="1245"/>
    </location>
</feature>
<dbReference type="Gene3D" id="3.40.50.300">
    <property type="entry name" value="P-loop containing nucleotide triphosphate hydrolases"/>
    <property type="match status" value="2"/>
</dbReference>
<keyword evidence="10 15" id="KW-0233">DNA recombination</keyword>
<keyword evidence="19" id="KW-1185">Reference proteome</keyword>
<feature type="domain" description="AAA+ ATPase" evidence="17">
    <location>
        <begin position="566"/>
        <end position="725"/>
    </location>
</feature>
<evidence type="ECO:0000256" key="14">
    <source>
        <dbReference type="ARBA" id="ARBA00048954"/>
    </source>
</evidence>
<dbReference type="CDD" id="cd18037">
    <property type="entry name" value="DEXSc_Pif1_like"/>
    <property type="match status" value="1"/>
</dbReference>
<dbReference type="InterPro" id="IPR010285">
    <property type="entry name" value="DNA_helicase_pif1-like_DEAD"/>
</dbReference>
<dbReference type="GO" id="GO:0005524">
    <property type="term" value="F:ATP binding"/>
    <property type="evidence" value="ECO:0007669"/>
    <property type="project" value="UniProtKB-UniRule"/>
</dbReference>
<dbReference type="PANTHER" id="PTHR47642:SF5">
    <property type="entry name" value="ATP-DEPENDENT DNA HELICASE"/>
    <property type="match status" value="1"/>
</dbReference>
<dbReference type="Pfam" id="PF05970">
    <property type="entry name" value="PIF1"/>
    <property type="match status" value="1"/>
</dbReference>
<dbReference type="GO" id="GO:0003697">
    <property type="term" value="F:single-stranded DNA binding"/>
    <property type="evidence" value="ECO:0007669"/>
    <property type="project" value="UniProtKB-ARBA"/>
</dbReference>